<dbReference type="Proteomes" id="UP000315349">
    <property type="component" value="Chromosome"/>
</dbReference>
<evidence type="ECO:0000313" key="2">
    <source>
        <dbReference type="Proteomes" id="UP000315349"/>
    </source>
</evidence>
<sequence>MNPARCRIFNEFRKFSHSVLQYRTEWQVQITKMERKGSPNLYKFRKIPLELAQRQEFPSLR</sequence>
<evidence type="ECO:0000313" key="1">
    <source>
        <dbReference type="EMBL" id="QDV29566.1"/>
    </source>
</evidence>
<dbReference type="EMBL" id="CP036299">
    <property type="protein sequence ID" value="QDV29566.1"/>
    <property type="molecule type" value="Genomic_DNA"/>
</dbReference>
<reference evidence="1 2" key="1">
    <citation type="submission" date="2019-02" db="EMBL/GenBank/DDBJ databases">
        <title>Deep-cultivation of Planctomycetes and their phenomic and genomic characterization uncovers novel biology.</title>
        <authorList>
            <person name="Wiegand S."/>
            <person name="Jogler M."/>
            <person name="Boedeker C."/>
            <person name="Pinto D."/>
            <person name="Vollmers J."/>
            <person name="Rivas-Marin E."/>
            <person name="Kohn T."/>
            <person name="Peeters S.H."/>
            <person name="Heuer A."/>
            <person name="Rast P."/>
            <person name="Oberbeckmann S."/>
            <person name="Bunk B."/>
            <person name="Jeske O."/>
            <person name="Meyerdierks A."/>
            <person name="Storesund J.E."/>
            <person name="Kallscheuer N."/>
            <person name="Luecker S."/>
            <person name="Lage O.M."/>
            <person name="Pohl T."/>
            <person name="Merkel B.J."/>
            <person name="Hornburger P."/>
            <person name="Mueller R.-W."/>
            <person name="Bruemmer F."/>
            <person name="Labrenz M."/>
            <person name="Spormann A.M."/>
            <person name="Op den Camp H."/>
            <person name="Overmann J."/>
            <person name="Amann R."/>
            <person name="Jetten M.S.M."/>
            <person name="Mascher T."/>
            <person name="Medema M.H."/>
            <person name="Devos D.P."/>
            <person name="Kaster A.-K."/>
            <person name="Ovreas L."/>
            <person name="Rohde M."/>
            <person name="Galperin M.Y."/>
            <person name="Jogler C."/>
        </authorList>
    </citation>
    <scope>NUCLEOTIDE SEQUENCE [LARGE SCALE GENOMIC DNA]</scope>
    <source>
        <strain evidence="1 2">Spb1</strain>
    </source>
</reference>
<protein>
    <submittedName>
        <fullName evidence="1">Uncharacterized protein</fullName>
    </submittedName>
</protein>
<dbReference type="KEGG" id="peh:Spb1_14780"/>
<dbReference type="AlphaFoldDB" id="A0A518GLZ0"/>
<keyword evidence="2" id="KW-1185">Reference proteome</keyword>
<proteinExistence type="predicted"/>
<gene>
    <name evidence="1" type="ORF">Spb1_14780</name>
</gene>
<accession>A0A518GLZ0</accession>
<name>A0A518GLZ0_9PLAN</name>
<organism evidence="1 2">
    <name type="scientific">Planctopirus ephydatiae</name>
    <dbReference type="NCBI Taxonomy" id="2528019"/>
    <lineage>
        <taxon>Bacteria</taxon>
        <taxon>Pseudomonadati</taxon>
        <taxon>Planctomycetota</taxon>
        <taxon>Planctomycetia</taxon>
        <taxon>Planctomycetales</taxon>
        <taxon>Planctomycetaceae</taxon>
        <taxon>Planctopirus</taxon>
    </lineage>
</organism>